<feature type="signal peptide" evidence="3">
    <location>
        <begin position="1"/>
        <end position="35"/>
    </location>
</feature>
<evidence type="ECO:0000256" key="2">
    <source>
        <dbReference type="PIRSR" id="PIRSR613078-2"/>
    </source>
</evidence>
<name>A0A0F0LST9_9MICO</name>
<evidence type="ECO:0000313" key="5">
    <source>
        <dbReference type="Proteomes" id="UP000033740"/>
    </source>
</evidence>
<feature type="binding site" evidence="2">
    <location>
        <begin position="59"/>
        <end position="66"/>
    </location>
    <ligand>
        <name>substrate</name>
    </ligand>
</feature>
<dbReference type="InterPro" id="IPR013078">
    <property type="entry name" value="His_Pase_superF_clade-1"/>
</dbReference>
<accession>A0A0F0LST9</accession>
<dbReference type="Gene3D" id="3.40.50.1240">
    <property type="entry name" value="Phosphoglycerate mutase-like"/>
    <property type="match status" value="1"/>
</dbReference>
<dbReference type="AlphaFoldDB" id="A0A0F0LST9"/>
<comment type="caution">
    <text evidence="4">The sequence shown here is derived from an EMBL/GenBank/DDBJ whole genome shotgun (WGS) entry which is preliminary data.</text>
</comment>
<feature type="active site" description="Proton donor/acceptor" evidence="1">
    <location>
        <position position="137"/>
    </location>
</feature>
<evidence type="ECO:0000256" key="3">
    <source>
        <dbReference type="SAM" id="SignalP"/>
    </source>
</evidence>
<proteinExistence type="predicted"/>
<dbReference type="EMBL" id="JYIX01000020">
    <property type="protein sequence ID" value="KJL36302.1"/>
    <property type="molecule type" value="Genomic_DNA"/>
</dbReference>
<dbReference type="PANTHER" id="PTHR48100">
    <property type="entry name" value="BROAD-SPECIFICITY PHOSPHATASE YOR283W-RELATED"/>
    <property type="match status" value="1"/>
</dbReference>
<evidence type="ECO:0000256" key="1">
    <source>
        <dbReference type="PIRSR" id="PIRSR613078-1"/>
    </source>
</evidence>
<dbReference type="STRING" id="582680.RS86_00321"/>
<dbReference type="PANTHER" id="PTHR48100:SF9">
    <property type="entry name" value="PHOSPHOGLYCERATE MUTASE 2 PARALOG"/>
    <property type="match status" value="1"/>
</dbReference>
<dbReference type="SMART" id="SM00855">
    <property type="entry name" value="PGAM"/>
    <property type="match status" value="1"/>
</dbReference>
<dbReference type="PATRIC" id="fig|582680.6.peg.331"/>
<sequence length="282" mass="29598">MSLSNPRRARAHRLIRSALAAGVATATAISLVACAPSATQTTPPATKKSDGVVQIYLTRHGKTMLNLTERVQGWIDSPLISAGEQTATDLGEGLAAKDVSFASAYSGDMLRHYATATGALAGMKSDLTPVRMPGLREMAFGSWEGELGTVLWQNVAERSGFADEAALKASPDYDFLKSLDTIATMNAKPELTAETCDQVAERMFGALTEIAEKQSADGGGNVLVVSSGISIMCGLSTLTDDLPAFIGGIKNGSVSQLEYRKGTWTVKSVNDLSYVETGAAIG</sequence>
<organism evidence="4 5">
    <name type="scientific">Microbacterium azadirachtae</name>
    <dbReference type="NCBI Taxonomy" id="582680"/>
    <lineage>
        <taxon>Bacteria</taxon>
        <taxon>Bacillati</taxon>
        <taxon>Actinomycetota</taxon>
        <taxon>Actinomycetes</taxon>
        <taxon>Micrococcales</taxon>
        <taxon>Microbacteriaceae</taxon>
        <taxon>Microbacterium</taxon>
    </lineage>
</organism>
<feature type="binding site" evidence="2">
    <location>
        <position position="111"/>
    </location>
    <ligand>
        <name>substrate</name>
    </ligand>
</feature>
<protein>
    <submittedName>
        <fullName evidence="4">Phosphoglycerate mutase GpmB</fullName>
    </submittedName>
</protein>
<dbReference type="SUPFAM" id="SSF53254">
    <property type="entry name" value="Phosphoglycerate mutase-like"/>
    <property type="match status" value="1"/>
</dbReference>
<keyword evidence="5" id="KW-1185">Reference proteome</keyword>
<dbReference type="GO" id="GO:0016791">
    <property type="term" value="F:phosphatase activity"/>
    <property type="evidence" value="ECO:0007669"/>
    <property type="project" value="TreeGrafter"/>
</dbReference>
<dbReference type="GO" id="GO:0005737">
    <property type="term" value="C:cytoplasm"/>
    <property type="evidence" value="ECO:0007669"/>
    <property type="project" value="TreeGrafter"/>
</dbReference>
<dbReference type="Proteomes" id="UP000033740">
    <property type="component" value="Unassembled WGS sequence"/>
</dbReference>
<dbReference type="InterPro" id="IPR050275">
    <property type="entry name" value="PGM_Phosphatase"/>
</dbReference>
<dbReference type="RefSeq" id="WP_052680004.1">
    <property type="nucleotide sequence ID" value="NZ_JYIX01000020.1"/>
</dbReference>
<reference evidence="4 5" key="1">
    <citation type="submission" date="2015-02" db="EMBL/GenBank/DDBJ databases">
        <title>Draft genome sequences of ten Microbacterium spp. with emphasis on heavy metal contaminated environments.</title>
        <authorList>
            <person name="Corretto E."/>
        </authorList>
    </citation>
    <scope>NUCLEOTIDE SEQUENCE [LARGE SCALE GENOMIC DNA]</scope>
    <source>
        <strain evidence="4 5">ARN176</strain>
    </source>
</reference>
<feature type="chain" id="PRO_5038697009" evidence="3">
    <location>
        <begin position="36"/>
        <end position="282"/>
    </location>
</feature>
<evidence type="ECO:0000313" key="4">
    <source>
        <dbReference type="EMBL" id="KJL36302.1"/>
    </source>
</evidence>
<feature type="active site" description="Tele-phosphohistidine intermediate" evidence="1">
    <location>
        <position position="60"/>
    </location>
</feature>
<keyword evidence="3" id="KW-0732">Signal</keyword>
<dbReference type="PROSITE" id="PS51257">
    <property type="entry name" value="PROKAR_LIPOPROTEIN"/>
    <property type="match status" value="1"/>
</dbReference>
<dbReference type="InterPro" id="IPR029033">
    <property type="entry name" value="His_PPase_superfam"/>
</dbReference>
<dbReference type="Pfam" id="PF00300">
    <property type="entry name" value="His_Phos_1"/>
    <property type="match status" value="1"/>
</dbReference>
<gene>
    <name evidence="4" type="primary">gpmB_1</name>
    <name evidence="4" type="ORF">RS86_00321</name>
</gene>
<dbReference type="CDD" id="cd07067">
    <property type="entry name" value="HP_PGM_like"/>
    <property type="match status" value="1"/>
</dbReference>